<dbReference type="GO" id="GO:0016887">
    <property type="term" value="F:ATP hydrolysis activity"/>
    <property type="evidence" value="ECO:0007669"/>
    <property type="project" value="InterPro"/>
</dbReference>
<proteinExistence type="inferred from homology"/>
<organism evidence="6 7">
    <name type="scientific">Pelodictyon luteolum</name>
    <dbReference type="NCBI Taxonomy" id="1100"/>
    <lineage>
        <taxon>Bacteria</taxon>
        <taxon>Pseudomonadati</taxon>
        <taxon>Chlorobiota</taxon>
        <taxon>Chlorobiia</taxon>
        <taxon>Chlorobiales</taxon>
        <taxon>Chlorobiaceae</taxon>
        <taxon>Chlorobium/Pelodictyon group</taxon>
        <taxon>Pelodictyon</taxon>
    </lineage>
</organism>
<dbReference type="InterPro" id="IPR015854">
    <property type="entry name" value="ABC_transpr_LolD-like"/>
</dbReference>
<dbReference type="InterPro" id="IPR017911">
    <property type="entry name" value="MacB-like_ATP-bd"/>
</dbReference>
<dbReference type="InterPro" id="IPR003439">
    <property type="entry name" value="ABC_transporter-like_ATP-bd"/>
</dbReference>
<dbReference type="InterPro" id="IPR017871">
    <property type="entry name" value="ABC_transporter-like_CS"/>
</dbReference>
<comment type="caution">
    <text evidence="6">The sequence shown here is derived from an EMBL/GenBank/DDBJ whole genome shotgun (WGS) entry which is preliminary data.</text>
</comment>
<evidence type="ECO:0000256" key="1">
    <source>
        <dbReference type="ARBA" id="ARBA00022448"/>
    </source>
</evidence>
<dbReference type="AlphaFoldDB" id="A0A165LFV1"/>
<dbReference type="EMBL" id="LVWG01000032">
    <property type="protein sequence ID" value="KZK73984.1"/>
    <property type="molecule type" value="Genomic_DNA"/>
</dbReference>
<dbReference type="InterPro" id="IPR003593">
    <property type="entry name" value="AAA+_ATPase"/>
</dbReference>
<dbReference type="SMART" id="SM00382">
    <property type="entry name" value="AAA"/>
    <property type="match status" value="1"/>
</dbReference>
<gene>
    <name evidence="6" type="ORF">A3K90_07120</name>
</gene>
<dbReference type="Gene3D" id="3.40.50.300">
    <property type="entry name" value="P-loop containing nucleotide triphosphate hydrolases"/>
    <property type="match status" value="1"/>
</dbReference>
<reference evidence="6 7" key="1">
    <citation type="submission" date="2016-03" db="EMBL/GenBank/DDBJ databases">
        <title>Speciation and ecological success in dimly lit waters: horizontal gene transfer in a green sulfur bacteria bloom unveiled by metagenomic assembly.</title>
        <authorList>
            <person name="Llorens-Mares T."/>
            <person name="Liu Z."/>
            <person name="Allen L.Z."/>
            <person name="Rusch D.B."/>
            <person name="Craig M.T."/>
            <person name="Dupont C.L."/>
            <person name="Bryant D.A."/>
            <person name="Casamayor E.O."/>
        </authorList>
    </citation>
    <scope>NUCLEOTIDE SEQUENCE [LARGE SCALE GENOMIC DNA]</scope>
    <source>
        <strain evidence="6">CIII</strain>
    </source>
</reference>
<dbReference type="PANTHER" id="PTHR24220">
    <property type="entry name" value="IMPORT ATP-BINDING PROTEIN"/>
    <property type="match status" value="1"/>
</dbReference>
<accession>A0A165LFV1</accession>
<dbReference type="PROSITE" id="PS00211">
    <property type="entry name" value="ABC_TRANSPORTER_1"/>
    <property type="match status" value="1"/>
</dbReference>
<evidence type="ECO:0000256" key="3">
    <source>
        <dbReference type="ARBA" id="ARBA00022840"/>
    </source>
</evidence>
<keyword evidence="3 6" id="KW-0067">ATP-binding</keyword>
<keyword evidence="6" id="KW-0449">Lipoprotein</keyword>
<keyword evidence="2" id="KW-0547">Nucleotide-binding</keyword>
<dbReference type="GO" id="GO:0005524">
    <property type="term" value="F:ATP binding"/>
    <property type="evidence" value="ECO:0007669"/>
    <property type="project" value="UniProtKB-KW"/>
</dbReference>
<dbReference type="Pfam" id="PF00005">
    <property type="entry name" value="ABC_tran"/>
    <property type="match status" value="1"/>
</dbReference>
<feature type="domain" description="ABC transporter" evidence="5">
    <location>
        <begin position="5"/>
        <end position="234"/>
    </location>
</feature>
<dbReference type="SUPFAM" id="SSF52540">
    <property type="entry name" value="P-loop containing nucleoside triphosphate hydrolases"/>
    <property type="match status" value="1"/>
</dbReference>
<comment type="similarity">
    <text evidence="4">Belongs to the ABC transporter superfamily. Macrolide exporter (TC 3.A.1.122) family.</text>
</comment>
<dbReference type="PANTHER" id="PTHR24220:SF689">
    <property type="entry name" value="LIPOPROTEIN-RELEASING SYSTEM ATP-BINDING PROTEIN LOLD"/>
    <property type="match status" value="1"/>
</dbReference>
<name>A0A165LFV1_PELLU</name>
<dbReference type="GO" id="GO:0098796">
    <property type="term" value="C:membrane protein complex"/>
    <property type="evidence" value="ECO:0007669"/>
    <property type="project" value="UniProtKB-ARBA"/>
</dbReference>
<evidence type="ECO:0000256" key="2">
    <source>
        <dbReference type="ARBA" id="ARBA00022741"/>
    </source>
</evidence>
<dbReference type="GO" id="GO:0022857">
    <property type="term" value="F:transmembrane transporter activity"/>
    <property type="evidence" value="ECO:0007669"/>
    <property type="project" value="UniProtKB-ARBA"/>
</dbReference>
<protein>
    <submittedName>
        <fullName evidence="6">Lipoprotein ABC transporter ATP-binding protein</fullName>
    </submittedName>
</protein>
<keyword evidence="1" id="KW-0813">Transport</keyword>
<dbReference type="FunFam" id="3.40.50.300:FF:000032">
    <property type="entry name" value="Export ABC transporter ATP-binding protein"/>
    <property type="match status" value="1"/>
</dbReference>
<evidence type="ECO:0000313" key="7">
    <source>
        <dbReference type="Proteomes" id="UP000076481"/>
    </source>
</evidence>
<evidence type="ECO:0000259" key="5">
    <source>
        <dbReference type="PROSITE" id="PS50893"/>
    </source>
</evidence>
<sequence length="234" mass="25985">MSMLFEARGITKSYALPGRPPLPILREADLSAAEGEMVTIIGASGSGKTTLLNMLGTLDTPDGGSIFFEGEPLFQDGRYRLRKKELARFRNQRIGFIFQFHHLLSDFTAQENVAMAEFIATGRLQPAKERAAELLKELGLSGRLNHLPSELSGGEQQRVAIARALMNQPKLVLADEPSGNLDSENSQRLYELMASLSKERRTSFIIVTHNETYAGMSDRCLRMQDGRLQLCTPL</sequence>
<dbReference type="CDD" id="cd03255">
    <property type="entry name" value="ABC_MJ0796_LolCDE_FtsE"/>
    <property type="match status" value="1"/>
</dbReference>
<evidence type="ECO:0000313" key="6">
    <source>
        <dbReference type="EMBL" id="KZK73984.1"/>
    </source>
</evidence>
<dbReference type="PROSITE" id="PS50893">
    <property type="entry name" value="ABC_TRANSPORTER_2"/>
    <property type="match status" value="1"/>
</dbReference>
<dbReference type="Proteomes" id="UP000076481">
    <property type="component" value="Unassembled WGS sequence"/>
</dbReference>
<dbReference type="GO" id="GO:0005886">
    <property type="term" value="C:plasma membrane"/>
    <property type="evidence" value="ECO:0007669"/>
    <property type="project" value="TreeGrafter"/>
</dbReference>
<dbReference type="InterPro" id="IPR027417">
    <property type="entry name" value="P-loop_NTPase"/>
</dbReference>
<evidence type="ECO:0000256" key="4">
    <source>
        <dbReference type="ARBA" id="ARBA00038388"/>
    </source>
</evidence>
<dbReference type="RefSeq" id="WP_303681782.1">
    <property type="nucleotide sequence ID" value="NZ_LVWG01000032.1"/>
</dbReference>